<evidence type="ECO:0000313" key="2">
    <source>
        <dbReference type="Proteomes" id="UP000251123"/>
    </source>
</evidence>
<accession>A0A2X3CRI0</accession>
<name>A0A2X3CRI0_KLEPN</name>
<protein>
    <submittedName>
        <fullName evidence="1">Uncharacterized protein</fullName>
    </submittedName>
</protein>
<gene>
    <name evidence="1" type="ORF">NCTC9601_06203</name>
</gene>
<organism evidence="1 2">
    <name type="scientific">Klebsiella pneumoniae</name>
    <dbReference type="NCBI Taxonomy" id="573"/>
    <lineage>
        <taxon>Bacteria</taxon>
        <taxon>Pseudomonadati</taxon>
        <taxon>Pseudomonadota</taxon>
        <taxon>Gammaproteobacteria</taxon>
        <taxon>Enterobacterales</taxon>
        <taxon>Enterobacteriaceae</taxon>
        <taxon>Klebsiella/Raoultella group</taxon>
        <taxon>Klebsiella</taxon>
        <taxon>Klebsiella pneumoniae complex</taxon>
    </lineage>
</organism>
<sequence>MAGDGVGPRLTGLLIDAVVGVGRQAASLAGLKIHHIVAEGTAPEAQGRLAGLLQRGKIDAEAAVGRFGTGHRLEHQIHRRAALNQLQRIGHMGQNAGLGRDGEALNNIVQHDVQLRQHR</sequence>
<evidence type="ECO:0000313" key="1">
    <source>
        <dbReference type="EMBL" id="SQC19822.1"/>
    </source>
</evidence>
<proteinExistence type="predicted"/>
<dbReference type="AlphaFoldDB" id="A0A2X3CRI0"/>
<reference evidence="1 2" key="1">
    <citation type="submission" date="2018-06" db="EMBL/GenBank/DDBJ databases">
        <authorList>
            <consortium name="Pathogen Informatics"/>
            <person name="Doyle S."/>
        </authorList>
    </citation>
    <scope>NUCLEOTIDE SEQUENCE [LARGE SCALE GENOMIC DNA]</scope>
    <source>
        <strain evidence="1 2">NCTC9601</strain>
    </source>
</reference>
<dbReference type="EMBL" id="UASN01000022">
    <property type="protein sequence ID" value="SQC19822.1"/>
    <property type="molecule type" value="Genomic_DNA"/>
</dbReference>
<dbReference type="Proteomes" id="UP000251123">
    <property type="component" value="Unassembled WGS sequence"/>
</dbReference>